<proteinExistence type="inferred from homology"/>
<gene>
    <name evidence="11" type="ORF">H5993_02305</name>
</gene>
<evidence type="ECO:0000256" key="4">
    <source>
        <dbReference type="ARBA" id="ARBA00022481"/>
    </source>
</evidence>
<dbReference type="RefSeq" id="WP_204776052.1">
    <property type="nucleotide sequence ID" value="NZ_JACJJQ010000007.1"/>
</dbReference>
<protein>
    <submittedName>
        <fullName evidence="11">Prepilin-type N-terminal cleavage/methylation domain-containing protein</fullName>
    </submittedName>
</protein>
<dbReference type="Proteomes" id="UP000776629">
    <property type="component" value="Unassembled WGS sequence"/>
</dbReference>
<keyword evidence="12" id="KW-1185">Reference proteome</keyword>
<dbReference type="InterPro" id="IPR016940">
    <property type="entry name" value="ComGC"/>
</dbReference>
<keyword evidence="7 10" id="KW-0472">Membrane</keyword>
<comment type="caution">
    <text evidence="11">The sequence shown here is derived from an EMBL/GenBank/DDBJ whole genome shotgun (WGS) entry which is preliminary data.</text>
</comment>
<evidence type="ECO:0000256" key="2">
    <source>
        <dbReference type="ARBA" id="ARBA00004241"/>
    </source>
</evidence>
<dbReference type="NCBIfam" id="TIGR02532">
    <property type="entry name" value="IV_pilin_GFxxxE"/>
    <property type="match status" value="1"/>
</dbReference>
<dbReference type="PIRSF" id="PIRSF029928">
    <property type="entry name" value="Late_competence_ComGC"/>
    <property type="match status" value="1"/>
</dbReference>
<dbReference type="EMBL" id="JACJJQ010000007">
    <property type="protein sequence ID" value="MBM6753600.1"/>
    <property type="molecule type" value="Genomic_DNA"/>
</dbReference>
<keyword evidence="3" id="KW-1003">Cell membrane</keyword>
<keyword evidence="8" id="KW-0178">Competence</keyword>
<keyword evidence="6 10" id="KW-1133">Transmembrane helix</keyword>
<evidence type="ECO:0000313" key="12">
    <source>
        <dbReference type="Proteomes" id="UP000776629"/>
    </source>
</evidence>
<dbReference type="Pfam" id="PF07963">
    <property type="entry name" value="N_methyl"/>
    <property type="match status" value="1"/>
</dbReference>
<name>A0ABS2EMZ3_9LACO</name>
<sequence>MKKILKKRSGFTLIEMSIVLFIIALLVLIILPNLASQRKHANHVHQDAMVNVVQTQIDLYENNTGKDVTGFDDLQTNDYLTEAQVKKAQKENIKIQGGKAVRE</sequence>
<evidence type="ECO:0000256" key="3">
    <source>
        <dbReference type="ARBA" id="ARBA00022475"/>
    </source>
</evidence>
<accession>A0ABS2EMZ3</accession>
<evidence type="ECO:0000256" key="7">
    <source>
        <dbReference type="ARBA" id="ARBA00023136"/>
    </source>
</evidence>
<dbReference type="InterPro" id="IPR012902">
    <property type="entry name" value="N_methyl_site"/>
</dbReference>
<evidence type="ECO:0000256" key="10">
    <source>
        <dbReference type="SAM" id="Phobius"/>
    </source>
</evidence>
<dbReference type="PROSITE" id="PS00409">
    <property type="entry name" value="PROKAR_NTER_METHYL"/>
    <property type="match status" value="1"/>
</dbReference>
<dbReference type="Gene3D" id="3.30.700.10">
    <property type="entry name" value="Glycoprotein, Type 4 Pilin"/>
    <property type="match status" value="1"/>
</dbReference>
<keyword evidence="5 10" id="KW-0812">Transmembrane</keyword>
<dbReference type="InterPro" id="IPR045584">
    <property type="entry name" value="Pilin-like"/>
</dbReference>
<reference evidence="11 12" key="1">
    <citation type="journal article" date="2021" name="Sci. Rep.">
        <title>The distribution of antibiotic resistance genes in chicken gut microbiota commensals.</title>
        <authorList>
            <person name="Juricova H."/>
            <person name="Matiasovicova J."/>
            <person name="Kubasova T."/>
            <person name="Cejkova D."/>
            <person name="Rychlik I."/>
        </authorList>
    </citation>
    <scope>NUCLEOTIDE SEQUENCE [LARGE SCALE GENOMIC DNA]</scope>
    <source>
        <strain evidence="11 12">An810</strain>
    </source>
</reference>
<evidence type="ECO:0000256" key="5">
    <source>
        <dbReference type="ARBA" id="ARBA00022692"/>
    </source>
</evidence>
<organism evidence="11 12">
    <name type="scientific">Limosilactobacillus alvi</name>
    <dbReference type="NCBI Taxonomy" id="990412"/>
    <lineage>
        <taxon>Bacteria</taxon>
        <taxon>Bacillati</taxon>
        <taxon>Bacillota</taxon>
        <taxon>Bacilli</taxon>
        <taxon>Lactobacillales</taxon>
        <taxon>Lactobacillaceae</taxon>
        <taxon>Limosilactobacillus</taxon>
    </lineage>
</organism>
<keyword evidence="4" id="KW-0488">Methylation</keyword>
<evidence type="ECO:0000256" key="8">
    <source>
        <dbReference type="ARBA" id="ARBA00023287"/>
    </source>
</evidence>
<evidence type="ECO:0000256" key="1">
    <source>
        <dbReference type="ARBA" id="ARBA00004162"/>
    </source>
</evidence>
<evidence type="ECO:0000256" key="6">
    <source>
        <dbReference type="ARBA" id="ARBA00022989"/>
    </source>
</evidence>
<comment type="subcellular location">
    <subcellularLocation>
        <location evidence="1">Cell membrane</location>
        <topology evidence="1">Single-pass membrane protein</topology>
    </subcellularLocation>
    <subcellularLocation>
        <location evidence="2">Cell surface</location>
    </subcellularLocation>
</comment>
<feature type="transmembrane region" description="Helical" evidence="10">
    <location>
        <begin position="12"/>
        <end position="31"/>
    </location>
</feature>
<evidence type="ECO:0000256" key="9">
    <source>
        <dbReference type="ARBA" id="ARBA00043982"/>
    </source>
</evidence>
<evidence type="ECO:0000313" key="11">
    <source>
        <dbReference type="EMBL" id="MBM6753600.1"/>
    </source>
</evidence>
<dbReference type="SUPFAM" id="SSF54523">
    <property type="entry name" value="Pili subunits"/>
    <property type="match status" value="1"/>
</dbReference>
<comment type="similarity">
    <text evidence="9">Belongs to the ComGC family.</text>
</comment>
<dbReference type="NCBIfam" id="NF040999">
    <property type="entry name" value="pilin_ComGC"/>
    <property type="match status" value="1"/>
</dbReference>